<dbReference type="SUPFAM" id="SSF56024">
    <property type="entry name" value="Phospholipase D/nuclease"/>
    <property type="match status" value="2"/>
</dbReference>
<dbReference type="PANTHER" id="PTHR21248:SF22">
    <property type="entry name" value="PHOSPHOLIPASE D"/>
    <property type="match status" value="1"/>
</dbReference>
<dbReference type="PANTHER" id="PTHR21248">
    <property type="entry name" value="CARDIOLIPIN SYNTHASE"/>
    <property type="match status" value="1"/>
</dbReference>
<dbReference type="InterPro" id="IPR025202">
    <property type="entry name" value="PLD-like_dom"/>
</dbReference>
<evidence type="ECO:0000313" key="3">
    <source>
        <dbReference type="Proteomes" id="UP001368500"/>
    </source>
</evidence>
<proteinExistence type="predicted"/>
<dbReference type="Gene3D" id="3.30.870.10">
    <property type="entry name" value="Endonuclease Chain A"/>
    <property type="match status" value="2"/>
</dbReference>
<dbReference type="CDD" id="cd09110">
    <property type="entry name" value="PLDc_CLS_1"/>
    <property type="match status" value="1"/>
</dbReference>
<evidence type="ECO:0000259" key="1">
    <source>
        <dbReference type="PROSITE" id="PS50035"/>
    </source>
</evidence>
<sequence length="495" mass="53875">MRIDRPRPRTGAAWLWLALPVVLPWLTACAALPGTPRAVLPVPGSDARPAPAALAAGLRAHDARGPLTRPRRQALIERLGREGDASLLNRHLAAMAALDARDGLQLIAGNQARLLIDGPAAFAAMEQAIASARHSVWLESYIIEDGALAQRLAALLQRKRAHGVTVRVIYDAVGSFGTDEAYFEGLHAAGVATCMFNPLNPLRRGRYGDITERDHRKILVVDDRVAFTGGINISGVYASGSFGRTRRLSVEEAGWRDTQIRIEGPAARVLGRLVRETWQQQRCQDEAPGGAITAPLAAAGTDAPAPAPADNAGDDVLRIVPARPADGENPIHDLLLLAIDTARRSVHLTMAYFAPGREMVEALSDAARRGVDVQLILPSHSDFPPVLAAGRHHYDTLLDAGVRIHELQSAVLHAKTAVIDGVVSTVGSSNMDWRSFTANQEVNAVVLGQDFGDAMTRMFEADRQRSQEITVEAWRQRPLGQRLRQWLAVQFERWW</sequence>
<gene>
    <name evidence="2" type="ORF">AACH11_12055</name>
</gene>
<feature type="domain" description="PLD phosphodiesterase" evidence="1">
    <location>
        <begin position="210"/>
        <end position="237"/>
    </location>
</feature>
<dbReference type="RefSeq" id="WP_341374477.1">
    <property type="nucleotide sequence ID" value="NZ_JBBUTF010000009.1"/>
</dbReference>
<keyword evidence="3" id="KW-1185">Reference proteome</keyword>
<dbReference type="CDD" id="cd09159">
    <property type="entry name" value="PLDc_ybhO_like_2"/>
    <property type="match status" value="1"/>
</dbReference>
<feature type="domain" description="PLD phosphodiesterase" evidence="1">
    <location>
        <begin position="408"/>
        <end position="435"/>
    </location>
</feature>
<accession>A0ABU9B9X4</accession>
<comment type="caution">
    <text evidence="2">The sequence shown here is derived from an EMBL/GenBank/DDBJ whole genome shotgun (WGS) entry which is preliminary data.</text>
</comment>
<organism evidence="2 3">
    <name type="scientific">Pseudaquabacterium rugosum</name>
    <dbReference type="NCBI Taxonomy" id="2984194"/>
    <lineage>
        <taxon>Bacteria</taxon>
        <taxon>Pseudomonadati</taxon>
        <taxon>Pseudomonadota</taxon>
        <taxon>Betaproteobacteria</taxon>
        <taxon>Burkholderiales</taxon>
        <taxon>Sphaerotilaceae</taxon>
        <taxon>Pseudaquabacterium</taxon>
    </lineage>
</organism>
<protein>
    <submittedName>
        <fullName evidence="2">Phospholipase D-like domain-containing protein</fullName>
    </submittedName>
</protein>
<reference evidence="2 3" key="1">
    <citation type="submission" date="2024-04" db="EMBL/GenBank/DDBJ databases">
        <title>Novel species of the genus Ideonella isolated from streams.</title>
        <authorList>
            <person name="Lu H."/>
        </authorList>
    </citation>
    <scope>NUCLEOTIDE SEQUENCE [LARGE SCALE GENOMIC DNA]</scope>
    <source>
        <strain evidence="2 3">BYS139W</strain>
    </source>
</reference>
<dbReference type="InterPro" id="IPR001736">
    <property type="entry name" value="PLipase_D/transphosphatidylase"/>
</dbReference>
<dbReference type="PROSITE" id="PS51257">
    <property type="entry name" value="PROKAR_LIPOPROTEIN"/>
    <property type="match status" value="1"/>
</dbReference>
<dbReference type="Proteomes" id="UP001368500">
    <property type="component" value="Unassembled WGS sequence"/>
</dbReference>
<evidence type="ECO:0000313" key="2">
    <source>
        <dbReference type="EMBL" id="MEK8026695.1"/>
    </source>
</evidence>
<name>A0ABU9B9X4_9BURK</name>
<dbReference type="SMART" id="SM00155">
    <property type="entry name" value="PLDc"/>
    <property type="match status" value="2"/>
</dbReference>
<dbReference type="PROSITE" id="PS50035">
    <property type="entry name" value="PLD"/>
    <property type="match status" value="2"/>
</dbReference>
<dbReference type="EMBL" id="JBBUTF010000009">
    <property type="protein sequence ID" value="MEK8026695.1"/>
    <property type="molecule type" value="Genomic_DNA"/>
</dbReference>
<dbReference type="Pfam" id="PF13091">
    <property type="entry name" value="PLDc_2"/>
    <property type="match status" value="2"/>
</dbReference>